<sequence length="164" mass="17921">MDDDARAHYLTVYLNDHLAGASAGAARFARSARAHAGTGTGRALTRLHGEIAEDRRALLHWMRVLGVQPRRAWQAGGRVAEAVGALKPNGRLVRRSPLRTVVELEGLLLGVQGKGAGWRSLRELARTDPRLDADALEELVERADRQAAELERLRRQAVVEVLGA</sequence>
<accession>A0A7Y9AT20</accession>
<evidence type="ECO:0000313" key="2">
    <source>
        <dbReference type="EMBL" id="NYD20888.1"/>
    </source>
</evidence>
<reference evidence="2 3" key="1">
    <citation type="submission" date="2020-07" db="EMBL/GenBank/DDBJ databases">
        <title>Sequencing the genomes of 1000 actinobacteria strains.</title>
        <authorList>
            <person name="Klenk H.-P."/>
        </authorList>
    </citation>
    <scope>NUCLEOTIDE SEQUENCE [LARGE SCALE GENOMIC DNA]</scope>
    <source>
        <strain evidence="2 3">DSM 7487</strain>
    </source>
</reference>
<dbReference type="Proteomes" id="UP000521922">
    <property type="component" value="Unassembled WGS sequence"/>
</dbReference>
<comment type="caution">
    <text evidence="2">The sequence shown here is derived from an EMBL/GenBank/DDBJ whole genome shotgun (WGS) entry which is preliminary data.</text>
</comment>
<evidence type="ECO:0000256" key="1">
    <source>
        <dbReference type="SAM" id="Coils"/>
    </source>
</evidence>
<dbReference type="AlphaFoldDB" id="A0A7Y9AT20"/>
<gene>
    <name evidence="2" type="ORF">BJ968_000428</name>
</gene>
<keyword evidence="1" id="KW-0175">Coiled coil</keyword>
<proteinExistence type="predicted"/>
<name>A0A7Y9AT20_9ACTN</name>
<dbReference type="EMBL" id="JACCBB010000001">
    <property type="protein sequence ID" value="NYD20888.1"/>
    <property type="molecule type" value="Genomic_DNA"/>
</dbReference>
<keyword evidence="3" id="KW-1185">Reference proteome</keyword>
<protein>
    <submittedName>
        <fullName evidence="2">Uncharacterized protein</fullName>
    </submittedName>
</protein>
<feature type="coiled-coil region" evidence="1">
    <location>
        <begin position="133"/>
        <end position="160"/>
    </location>
</feature>
<organism evidence="2 3">
    <name type="scientific">Kineococcus aurantiacus</name>
    <dbReference type="NCBI Taxonomy" id="37633"/>
    <lineage>
        <taxon>Bacteria</taxon>
        <taxon>Bacillati</taxon>
        <taxon>Actinomycetota</taxon>
        <taxon>Actinomycetes</taxon>
        <taxon>Kineosporiales</taxon>
        <taxon>Kineosporiaceae</taxon>
        <taxon>Kineococcus</taxon>
    </lineage>
</organism>
<dbReference type="RefSeq" id="WP_179748814.1">
    <property type="nucleotide sequence ID" value="NZ_BAAAGN010000002.1"/>
</dbReference>
<evidence type="ECO:0000313" key="3">
    <source>
        <dbReference type="Proteomes" id="UP000521922"/>
    </source>
</evidence>